<evidence type="ECO:0000259" key="2">
    <source>
        <dbReference type="Pfam" id="PF02557"/>
    </source>
</evidence>
<dbReference type="SUPFAM" id="SSF55166">
    <property type="entry name" value="Hedgehog/DD-peptidase"/>
    <property type="match status" value="1"/>
</dbReference>
<dbReference type="Pfam" id="PF02557">
    <property type="entry name" value="VanY"/>
    <property type="match status" value="1"/>
</dbReference>
<dbReference type="PANTHER" id="PTHR34385:SF1">
    <property type="entry name" value="PEPTIDOGLYCAN L-ALANYL-D-GLUTAMATE ENDOPEPTIDASE CWLK"/>
    <property type="match status" value="1"/>
</dbReference>
<dbReference type="OrthoDB" id="9792074at2"/>
<proteinExistence type="predicted"/>
<organism evidence="3 4">
    <name type="scientific">Erysipelothrix larvae</name>
    <dbReference type="NCBI Taxonomy" id="1514105"/>
    <lineage>
        <taxon>Bacteria</taxon>
        <taxon>Bacillati</taxon>
        <taxon>Bacillota</taxon>
        <taxon>Erysipelotrichia</taxon>
        <taxon>Erysipelotrichales</taxon>
        <taxon>Erysipelotrichaceae</taxon>
        <taxon>Erysipelothrix</taxon>
    </lineage>
</organism>
<dbReference type="AlphaFoldDB" id="A0A0X8H160"/>
<feature type="domain" description="D-alanyl-D-alanine carboxypeptidase-like core" evidence="2">
    <location>
        <begin position="232"/>
        <end position="354"/>
    </location>
</feature>
<dbReference type="Gene3D" id="3.30.1380.10">
    <property type="match status" value="1"/>
</dbReference>
<evidence type="ECO:0000256" key="1">
    <source>
        <dbReference type="SAM" id="SignalP"/>
    </source>
</evidence>
<dbReference type="InterPro" id="IPR058193">
    <property type="entry name" value="VanY/YodJ_core_dom"/>
</dbReference>
<dbReference type="PANTHER" id="PTHR34385">
    <property type="entry name" value="D-ALANYL-D-ALANINE CARBOXYPEPTIDASE"/>
    <property type="match status" value="1"/>
</dbReference>
<dbReference type="EMBL" id="CP013213">
    <property type="protein sequence ID" value="AMC94147.1"/>
    <property type="molecule type" value="Genomic_DNA"/>
</dbReference>
<dbReference type="STRING" id="1514105.AOC36_09145"/>
<accession>A0A0X8H160</accession>
<dbReference type="RefSeq" id="WP_067633565.1">
    <property type="nucleotide sequence ID" value="NZ_CP013213.1"/>
</dbReference>
<dbReference type="InterPro" id="IPR009045">
    <property type="entry name" value="Zn_M74/Hedgehog-like"/>
</dbReference>
<dbReference type="Proteomes" id="UP000063781">
    <property type="component" value="Chromosome"/>
</dbReference>
<dbReference type="KEGG" id="erl:AOC36_09145"/>
<feature type="chain" id="PRO_5007066731" description="D-alanyl-D-alanine carboxypeptidase-like core domain-containing protein" evidence="1">
    <location>
        <begin position="24"/>
        <end position="379"/>
    </location>
</feature>
<keyword evidence="1" id="KW-0732">Signal</keyword>
<name>A0A0X8H160_9FIRM</name>
<dbReference type="GO" id="GO:0008233">
    <property type="term" value="F:peptidase activity"/>
    <property type="evidence" value="ECO:0007669"/>
    <property type="project" value="InterPro"/>
</dbReference>
<sequence length="379" mass="42983">MKKRYVWGLVACFSIVVGVFCCAQNQALEIRTPTLTIEYGHPFNVDVAQLLNTDDQRVIQSIKVDTTSLVMKAHDYPEVGHYILPFTYKYGFGEKKGELKLEVNDTTAPVFTKKRDVFEFVIGEIDSDFNYIESFSVEDLSPVTLEVMFDFIDYDTPGEYYGTLSATDTSKNQSQTPFTLKIKQKVITKAENPTHATCSVTPDTVTQPTIIQGVIIANKKHPLPQSYAPQENAEAGDNIRRLIQDMRDLGFDISTGYSGYRSFDTQQKIYNSYVSSDGKEEAERYSARPGYSEHQTGLAFDLKHKNGNLVEKEHEAAWIKEHAHTYGFVLRYLEETESITGYIYEPWHLRYVGDLAEDIKNSGLTLEEYLGFEGGGYCQ</sequence>
<evidence type="ECO:0000313" key="4">
    <source>
        <dbReference type="Proteomes" id="UP000063781"/>
    </source>
</evidence>
<gene>
    <name evidence="3" type="ORF">AOC36_09145</name>
</gene>
<keyword evidence="4" id="KW-1185">Reference proteome</keyword>
<reference evidence="3 4" key="1">
    <citation type="submission" date="2015-10" db="EMBL/GenBank/DDBJ databases">
        <title>Erysipelothrix larvae sp. LV19 isolated from the larval gut of the rhinoceros beetle, Trypoxylus dichotomus.</title>
        <authorList>
            <person name="Lim S."/>
            <person name="Kim B.-C."/>
        </authorList>
    </citation>
    <scope>NUCLEOTIDE SEQUENCE [LARGE SCALE GENOMIC DNA]</scope>
    <source>
        <strain evidence="3 4">LV19</strain>
    </source>
</reference>
<feature type="signal peptide" evidence="1">
    <location>
        <begin position="1"/>
        <end position="23"/>
    </location>
</feature>
<dbReference type="GO" id="GO:0006508">
    <property type="term" value="P:proteolysis"/>
    <property type="evidence" value="ECO:0007669"/>
    <property type="project" value="InterPro"/>
</dbReference>
<dbReference type="InterPro" id="IPR052179">
    <property type="entry name" value="DD-CPase-like"/>
</dbReference>
<dbReference type="InterPro" id="IPR003709">
    <property type="entry name" value="VanY-like_core_dom"/>
</dbReference>
<evidence type="ECO:0000313" key="3">
    <source>
        <dbReference type="EMBL" id="AMC94147.1"/>
    </source>
</evidence>
<protein>
    <recommendedName>
        <fullName evidence="2">D-alanyl-D-alanine carboxypeptidase-like core domain-containing protein</fullName>
    </recommendedName>
</protein>
<dbReference type="CDD" id="cd14852">
    <property type="entry name" value="LD-carboxypeptidase"/>
    <property type="match status" value="1"/>
</dbReference>